<protein>
    <submittedName>
        <fullName evidence="4">Arginine-binding extracellular protein ArtP</fullName>
    </submittedName>
</protein>
<organism evidence="4 5">
    <name type="scientific">Microbacterium lemovicicum</name>
    <dbReference type="NCBI Taxonomy" id="1072463"/>
    <lineage>
        <taxon>Bacteria</taxon>
        <taxon>Bacillati</taxon>
        <taxon>Actinomycetota</taxon>
        <taxon>Actinomycetes</taxon>
        <taxon>Micrococcales</taxon>
        <taxon>Microbacteriaceae</taxon>
        <taxon>Microbacterium</taxon>
    </lineage>
</organism>
<evidence type="ECO:0000313" key="5">
    <source>
        <dbReference type="Proteomes" id="UP000276888"/>
    </source>
</evidence>
<feature type="signal peptide" evidence="2">
    <location>
        <begin position="1"/>
        <end position="25"/>
    </location>
</feature>
<name>A0A3S9WCT6_9MICO</name>
<keyword evidence="5" id="KW-1185">Reference proteome</keyword>
<dbReference type="SUPFAM" id="SSF53850">
    <property type="entry name" value="Periplasmic binding protein-like II"/>
    <property type="match status" value="1"/>
</dbReference>
<evidence type="ECO:0000259" key="3">
    <source>
        <dbReference type="SMART" id="SM00062"/>
    </source>
</evidence>
<dbReference type="EMBL" id="CP031423">
    <property type="protein sequence ID" value="AZS37852.1"/>
    <property type="molecule type" value="Genomic_DNA"/>
</dbReference>
<reference evidence="4 5" key="1">
    <citation type="submission" date="2018-08" db="EMBL/GenBank/DDBJ databases">
        <title>Microbacterium lemovicicum sp. nov., a bacterium isolated from a natural uranium-rich soil.</title>
        <authorList>
            <person name="ORTET P."/>
        </authorList>
    </citation>
    <scope>NUCLEOTIDE SEQUENCE [LARGE SCALE GENOMIC DNA]</scope>
    <source>
        <strain evidence="4 5">Viu22</strain>
    </source>
</reference>
<dbReference type="OrthoDB" id="4633994at2"/>
<dbReference type="Gene3D" id="3.40.190.10">
    <property type="entry name" value="Periplasmic binding protein-like II"/>
    <property type="match status" value="2"/>
</dbReference>
<dbReference type="PROSITE" id="PS51318">
    <property type="entry name" value="TAT"/>
    <property type="match status" value="1"/>
</dbReference>
<sequence>MKTPSPFRRSLLGLAAVTAATLTLAGCAGGSDAPAGGASAGGDVEVAGVSIAKDADIAAMVPEDVASSGTLTAIQFDNAPADTFLDENDELAGWGPDLGRAVAAVLGLSFEAEVSGAFDTFIPGIQNGRYDTSWASIIVTQERLDVVDIVAVHESTTGVITRDGAGLTISAPEDLCGLRIGALAGSAFLIQIEEIQSLCQSAGKEAPTIDSFPQQAAAQLAVTSDRIDAFMTAKGQLSWLLRDGSGVEGFEIQPLDYQPNLEGIAVGKDSGMTEAITAAMNKLIDDGSYEKILATWDIDFGLVDKAEANPAASQ</sequence>
<dbReference type="KEGG" id="mlv:CVS47_02499"/>
<dbReference type="Proteomes" id="UP000276888">
    <property type="component" value="Chromosome"/>
</dbReference>
<dbReference type="PANTHER" id="PTHR35936:SF17">
    <property type="entry name" value="ARGININE-BINDING EXTRACELLULAR PROTEIN ARTP"/>
    <property type="match status" value="1"/>
</dbReference>
<dbReference type="InterPro" id="IPR006311">
    <property type="entry name" value="TAT_signal"/>
</dbReference>
<dbReference type="PANTHER" id="PTHR35936">
    <property type="entry name" value="MEMBRANE-BOUND LYTIC MUREIN TRANSGLYCOSYLASE F"/>
    <property type="match status" value="1"/>
</dbReference>
<dbReference type="InterPro" id="IPR001638">
    <property type="entry name" value="Solute-binding_3/MltF_N"/>
</dbReference>
<dbReference type="SMART" id="SM00062">
    <property type="entry name" value="PBPb"/>
    <property type="match status" value="1"/>
</dbReference>
<keyword evidence="1 2" id="KW-0732">Signal</keyword>
<feature type="chain" id="PRO_5039684820" evidence="2">
    <location>
        <begin position="26"/>
        <end position="314"/>
    </location>
</feature>
<proteinExistence type="predicted"/>
<accession>A0A3S9WCT6</accession>
<dbReference type="RefSeq" id="WP_127096356.1">
    <property type="nucleotide sequence ID" value="NZ_CP031423.1"/>
</dbReference>
<evidence type="ECO:0000256" key="1">
    <source>
        <dbReference type="ARBA" id="ARBA00022729"/>
    </source>
</evidence>
<feature type="domain" description="Solute-binding protein family 3/N-terminal" evidence="3">
    <location>
        <begin position="70"/>
        <end position="296"/>
    </location>
</feature>
<gene>
    <name evidence="4" type="primary">artP</name>
    <name evidence="4" type="ORF">CVS47_02499</name>
</gene>
<dbReference type="AlphaFoldDB" id="A0A3S9WCT6"/>
<dbReference type="PROSITE" id="PS51257">
    <property type="entry name" value="PROKAR_LIPOPROTEIN"/>
    <property type="match status" value="1"/>
</dbReference>
<evidence type="ECO:0000313" key="4">
    <source>
        <dbReference type="EMBL" id="AZS37852.1"/>
    </source>
</evidence>
<dbReference type="Pfam" id="PF00497">
    <property type="entry name" value="SBP_bac_3"/>
    <property type="match status" value="1"/>
</dbReference>
<evidence type="ECO:0000256" key="2">
    <source>
        <dbReference type="SAM" id="SignalP"/>
    </source>
</evidence>